<dbReference type="Gene3D" id="3.40.50.300">
    <property type="entry name" value="P-loop containing nucleotide triphosphate hydrolases"/>
    <property type="match status" value="1"/>
</dbReference>
<comment type="caution">
    <text evidence="2">The sequence shown here is derived from an EMBL/GenBank/DDBJ whole genome shotgun (WGS) entry which is preliminary data.</text>
</comment>
<dbReference type="Proteomes" id="UP001158067">
    <property type="component" value="Unassembled WGS sequence"/>
</dbReference>
<sequence length="503" mass="55979">MIRKITLENFMSHAKTEIELADGLTVLTGPNNCGKSALVAALQTIATNGNTTHVMRHGSKMCRITVETDDDHTVIWERKKSTVKYNIDGEDIHRIGQKVPPQLHDVLKLDRVSAEVGASKNEYDIHFGQQKTPVFLLDETGSRAAAFFASSSDASRLIEMQGNHRTRVRESKSEAKRLSGELDKTTERLLNYLSVDELAQKIEDADKRQKLISKTEQQIARSQELQKQLLATQVRATTLRQHIDILTRLSQSSVTPSTLQAASEKAGRLRDRLTSTTNAQHTRDLSQAVCGALSQLRAPLEPRPTSQLVGSISSIRQTQTRLRLSRLVQSACGTLTAPPTMMPTQTCRQAIDRLSNQRLVHQGVNRVANRLQTLVRPPSQASTERLQQTVKTLNKIRPQTERLRQLYRVFSNMRPVAETADKKPIQNAIARLQPVLKGVGQAREIAERTRGEVLELEADIRGFVEQNPKCRTCGGDINAETLMSTLPDMHSHSTTESGSGDKS</sequence>
<keyword evidence="2" id="KW-0540">Nuclease</keyword>
<dbReference type="InterPro" id="IPR038729">
    <property type="entry name" value="Rad50/SbcC_AAA"/>
</dbReference>
<dbReference type="InterPro" id="IPR027417">
    <property type="entry name" value="P-loop_NTPase"/>
</dbReference>
<feature type="domain" description="Rad50/SbcC-type AAA" evidence="1">
    <location>
        <begin position="4"/>
        <end position="222"/>
    </location>
</feature>
<dbReference type="SUPFAM" id="SSF52540">
    <property type="entry name" value="P-loop containing nucleoside triphosphate hydrolases"/>
    <property type="match status" value="1"/>
</dbReference>
<dbReference type="Pfam" id="PF13476">
    <property type="entry name" value="AAA_23"/>
    <property type="match status" value="1"/>
</dbReference>
<name>A0ABY1QG89_9BACT</name>
<dbReference type="EMBL" id="FXUG01000013">
    <property type="protein sequence ID" value="SMP70463.1"/>
    <property type="molecule type" value="Genomic_DNA"/>
</dbReference>
<evidence type="ECO:0000313" key="2">
    <source>
        <dbReference type="EMBL" id="SMP70463.1"/>
    </source>
</evidence>
<keyword evidence="3" id="KW-1185">Reference proteome</keyword>
<reference evidence="2 3" key="1">
    <citation type="submission" date="2017-05" db="EMBL/GenBank/DDBJ databases">
        <authorList>
            <person name="Varghese N."/>
            <person name="Submissions S."/>
        </authorList>
    </citation>
    <scope>NUCLEOTIDE SEQUENCE [LARGE SCALE GENOMIC DNA]</scope>
    <source>
        <strain evidence="2 3">DSM 25457</strain>
    </source>
</reference>
<protein>
    <submittedName>
        <fullName evidence="2">Exonuclease SbcC</fullName>
    </submittedName>
</protein>
<keyword evidence="2" id="KW-0378">Hydrolase</keyword>
<evidence type="ECO:0000313" key="3">
    <source>
        <dbReference type="Proteomes" id="UP001158067"/>
    </source>
</evidence>
<gene>
    <name evidence="2" type="ORF">SAMN06265222_11352</name>
</gene>
<evidence type="ECO:0000259" key="1">
    <source>
        <dbReference type="Pfam" id="PF13476"/>
    </source>
</evidence>
<dbReference type="RefSeq" id="WP_283434308.1">
    <property type="nucleotide sequence ID" value="NZ_FXUG01000013.1"/>
</dbReference>
<proteinExistence type="predicted"/>
<dbReference type="GO" id="GO:0004527">
    <property type="term" value="F:exonuclease activity"/>
    <property type="evidence" value="ECO:0007669"/>
    <property type="project" value="UniProtKB-KW"/>
</dbReference>
<organism evidence="2 3">
    <name type="scientific">Neorhodopirellula lusitana</name>
    <dbReference type="NCBI Taxonomy" id="445327"/>
    <lineage>
        <taxon>Bacteria</taxon>
        <taxon>Pseudomonadati</taxon>
        <taxon>Planctomycetota</taxon>
        <taxon>Planctomycetia</taxon>
        <taxon>Pirellulales</taxon>
        <taxon>Pirellulaceae</taxon>
        <taxon>Neorhodopirellula</taxon>
    </lineage>
</organism>
<keyword evidence="2" id="KW-0269">Exonuclease</keyword>
<accession>A0ABY1QG89</accession>